<feature type="chain" id="PRO_5042282965" evidence="2">
    <location>
        <begin position="19"/>
        <end position="162"/>
    </location>
</feature>
<reference evidence="3" key="2">
    <citation type="submission" date="2023-06" db="EMBL/GenBank/DDBJ databases">
        <authorList>
            <person name="Kobayashi Y."/>
            <person name="Kayamori A."/>
            <person name="Aoki K."/>
            <person name="Shiwa Y."/>
            <person name="Fujita N."/>
            <person name="Sugita T."/>
            <person name="Iwasaki W."/>
            <person name="Tanaka N."/>
            <person name="Takashima M."/>
        </authorList>
    </citation>
    <scope>NUCLEOTIDE SEQUENCE</scope>
    <source>
        <strain evidence="3">HIS016</strain>
    </source>
</reference>
<dbReference type="EMBL" id="BTCM01000004">
    <property type="protein sequence ID" value="GMK57438.1"/>
    <property type="molecule type" value="Genomic_DNA"/>
</dbReference>
<sequence length="162" mass="16431">MRLPLPTALALPLTLALALPSAPRPLYDLDPRDVNPPRAATGPGRPAPDAATVFGMSKAPEVTVFSMGMSPDGTCAGAHMLGAYNMRNGLSRRASPGSGVCVRVAGAPCCRVHIYVTADCRGEIGVANVEQPSGEGEGVCVYPGMGLAGVGEWSAVPSGCVA</sequence>
<proteinExistence type="predicted"/>
<feature type="compositionally biased region" description="Low complexity" evidence="1">
    <location>
        <begin position="36"/>
        <end position="48"/>
    </location>
</feature>
<dbReference type="AlphaFoldDB" id="A0AAD3TVK2"/>
<organism evidence="3 4">
    <name type="scientific">Cutaneotrichosporon spelunceum</name>
    <dbReference type="NCBI Taxonomy" id="1672016"/>
    <lineage>
        <taxon>Eukaryota</taxon>
        <taxon>Fungi</taxon>
        <taxon>Dikarya</taxon>
        <taxon>Basidiomycota</taxon>
        <taxon>Agaricomycotina</taxon>
        <taxon>Tremellomycetes</taxon>
        <taxon>Trichosporonales</taxon>
        <taxon>Trichosporonaceae</taxon>
        <taxon>Cutaneotrichosporon</taxon>
    </lineage>
</organism>
<evidence type="ECO:0000313" key="4">
    <source>
        <dbReference type="Proteomes" id="UP001222932"/>
    </source>
</evidence>
<reference evidence="3" key="1">
    <citation type="journal article" date="2023" name="BMC Genomics">
        <title>Chromosome-level genome assemblies of Cutaneotrichosporon spp. (Trichosporonales, Basidiomycota) reveal imbalanced evolution between nucleotide sequences and chromosome synteny.</title>
        <authorList>
            <person name="Kobayashi Y."/>
            <person name="Kayamori A."/>
            <person name="Aoki K."/>
            <person name="Shiwa Y."/>
            <person name="Matsutani M."/>
            <person name="Fujita N."/>
            <person name="Sugita T."/>
            <person name="Iwasaki W."/>
            <person name="Tanaka N."/>
            <person name="Takashima M."/>
        </authorList>
    </citation>
    <scope>NUCLEOTIDE SEQUENCE</scope>
    <source>
        <strain evidence="3">HIS016</strain>
    </source>
</reference>
<evidence type="ECO:0000313" key="3">
    <source>
        <dbReference type="EMBL" id="GMK57438.1"/>
    </source>
</evidence>
<accession>A0AAD3TVK2</accession>
<dbReference type="Proteomes" id="UP001222932">
    <property type="component" value="Unassembled WGS sequence"/>
</dbReference>
<name>A0AAD3TVK2_9TREE</name>
<keyword evidence="2" id="KW-0732">Signal</keyword>
<protein>
    <submittedName>
        <fullName evidence="3">Uncharacterized protein</fullName>
    </submittedName>
</protein>
<comment type="caution">
    <text evidence="3">The sequence shown here is derived from an EMBL/GenBank/DDBJ whole genome shotgun (WGS) entry which is preliminary data.</text>
</comment>
<gene>
    <name evidence="3" type="ORF">CspeluHIS016_0402720</name>
</gene>
<evidence type="ECO:0000256" key="2">
    <source>
        <dbReference type="SAM" id="SignalP"/>
    </source>
</evidence>
<keyword evidence="4" id="KW-1185">Reference proteome</keyword>
<feature type="region of interest" description="Disordered" evidence="1">
    <location>
        <begin position="26"/>
        <end position="48"/>
    </location>
</feature>
<evidence type="ECO:0000256" key="1">
    <source>
        <dbReference type="SAM" id="MobiDB-lite"/>
    </source>
</evidence>
<feature type="signal peptide" evidence="2">
    <location>
        <begin position="1"/>
        <end position="18"/>
    </location>
</feature>